<reference evidence="1 2" key="1">
    <citation type="submission" date="2020-01" db="EMBL/GenBank/DDBJ databases">
        <title>Draft Genome Sequence of Vibrio sp. strain OCN044, Isolated from a Healthy Coral at Palmyra Atoll.</title>
        <authorList>
            <person name="Videau P."/>
            <person name="Loughran R."/>
            <person name="Esquivel A."/>
            <person name="Deadmond M."/>
            <person name="Paddock B.E."/>
            <person name="Saw J.H."/>
            <person name="Ushijima B."/>
        </authorList>
    </citation>
    <scope>NUCLEOTIDE SEQUENCE [LARGE SCALE GENOMIC DNA]</scope>
    <source>
        <strain evidence="1 2">OCN044</strain>
    </source>
</reference>
<accession>A0A6L8LRT1</accession>
<dbReference type="AlphaFoldDB" id="A0A6L8LRT1"/>
<evidence type="ECO:0000313" key="2">
    <source>
        <dbReference type="Proteomes" id="UP000478571"/>
    </source>
</evidence>
<dbReference type="InterPro" id="IPR014710">
    <property type="entry name" value="RmlC-like_jellyroll"/>
</dbReference>
<evidence type="ECO:0008006" key="3">
    <source>
        <dbReference type="Google" id="ProtNLM"/>
    </source>
</evidence>
<organism evidence="1 2">
    <name type="scientific">Vibrio tetraodonis subsp. pristinus</name>
    <dbReference type="NCBI Taxonomy" id="2695891"/>
    <lineage>
        <taxon>Bacteria</taxon>
        <taxon>Pseudomonadati</taxon>
        <taxon>Pseudomonadota</taxon>
        <taxon>Gammaproteobacteria</taxon>
        <taxon>Vibrionales</taxon>
        <taxon>Vibrionaceae</taxon>
        <taxon>Vibrio</taxon>
    </lineage>
</organism>
<keyword evidence="2" id="KW-1185">Reference proteome</keyword>
<name>A0A6L8LRT1_9VIBR</name>
<dbReference type="InterPro" id="IPR011051">
    <property type="entry name" value="RmlC_Cupin_sf"/>
</dbReference>
<dbReference type="EMBL" id="WWEU01000002">
    <property type="protein sequence ID" value="MYM58781.1"/>
    <property type="molecule type" value="Genomic_DNA"/>
</dbReference>
<dbReference type="Proteomes" id="UP000478571">
    <property type="component" value="Unassembled WGS sequence"/>
</dbReference>
<protein>
    <recommendedName>
        <fullName evidence="3">Cupin 2 conserved barrel domain-containing protein</fullName>
    </recommendedName>
</protein>
<evidence type="ECO:0000313" key="1">
    <source>
        <dbReference type="EMBL" id="MYM58781.1"/>
    </source>
</evidence>
<proteinExistence type="predicted"/>
<sequence length="175" mass="20162">MEMKEFYYEDGIRVSLFNLDHEAVSFHFHQSVSDMIYCSKGSINIELPELKQLYNVEHGNVFQIPPNVKHRFANGEDKGKPSQYVLLQIGIFDIEFMKNTRDLKNMLNDIKLESNASTPIYIESRKKDILALADKFACHKPEVLTTQENLDVITALRRFAEVGIETSYPICDEIA</sequence>
<dbReference type="CDD" id="cd02208">
    <property type="entry name" value="cupin_RmlC-like"/>
    <property type="match status" value="1"/>
</dbReference>
<dbReference type="SUPFAM" id="SSF51182">
    <property type="entry name" value="RmlC-like cupins"/>
    <property type="match status" value="1"/>
</dbReference>
<gene>
    <name evidence="1" type="ORF">GTG28_06060</name>
</gene>
<dbReference type="RefSeq" id="WP_160927989.1">
    <property type="nucleotide sequence ID" value="NZ_WWEU01000002.1"/>
</dbReference>
<dbReference type="Gene3D" id="2.60.120.10">
    <property type="entry name" value="Jelly Rolls"/>
    <property type="match status" value="1"/>
</dbReference>
<comment type="caution">
    <text evidence="1">The sequence shown here is derived from an EMBL/GenBank/DDBJ whole genome shotgun (WGS) entry which is preliminary data.</text>
</comment>